<feature type="region of interest" description="Disordered" evidence="2">
    <location>
        <begin position="315"/>
        <end position="373"/>
    </location>
</feature>
<gene>
    <name evidence="4" type="ORF">AK812_SmicGene39727</name>
</gene>
<feature type="region of interest" description="Disordered" evidence="2">
    <location>
        <begin position="1"/>
        <end position="20"/>
    </location>
</feature>
<feature type="compositionally biased region" description="Acidic residues" evidence="2">
    <location>
        <begin position="952"/>
        <end position="968"/>
    </location>
</feature>
<protein>
    <submittedName>
        <fullName evidence="4">Retrovirus-related Pol polyprotein from transposon TNT 1-94</fullName>
    </submittedName>
</protein>
<proteinExistence type="predicted"/>
<accession>A0A1Q9CAJ0</accession>
<keyword evidence="1" id="KW-0862">Zinc</keyword>
<dbReference type="Proteomes" id="UP000186817">
    <property type="component" value="Unassembled WGS sequence"/>
</dbReference>
<feature type="region of interest" description="Disordered" evidence="2">
    <location>
        <begin position="871"/>
        <end position="992"/>
    </location>
</feature>
<sequence length="1017" mass="112732">MFRLNRSPPPPPPRDPHDAERDVFAKSDKWLPSLPVIDFSFWKDRISEALGFLTWMEKLTSWVGLGSEVFPNELTHAVRTKDESVLAQDRLTVEQQKRSIRLLHILRQTFAGHDKSSLILQNYVEGASSYQQSGFVALRLLAKEFCLKSRSECLYFRSQLANQTVKAPSIPEIVRKIESEQHKYVKLLNSLDADVHSQGLELQEADLVMVLLRSLPERCRSYCLLHGDSDSFEDLKRVALKYEVQQRVWSEGPGTKLNPFQPDKKGKGGDEKGDPKGKGKKGKRGRSQSASRGSDKGNKDTVCFNCGKKGHFARDCWAPKKNDGKETPDAKGKDKPTPKSKGRPKGGKDKGKGKGKTVAEVSAADGEGVDLTGDQEWTEPEAESHVSAVRVSSVLRQLNEIVDEARWDWIPPTQDEVVMTRETGFKVRMAELEHRIENDLAEMLGKEVTGSVSLLRGSPVNGVSSLSDDQLANWWLIDSGASVTVIAKKFLECFSVVSRTPLCPHERYSAANETPVTVFERVRVRVKMPLYEGDSYLGMIPVMVTGVVADVGHNILSTEHMVAAGWEVKFSKQEISLRRLKGGLVGYGQSWAGCPWIYLEGTEKPTKKVTFGRTQVKMEVDEEGSSSPMEVGKVSAMTVKMKEELEVHRMRGHIPFMSGCPHCQKTRGVTQHRRGKGLGNRPVELQADFCFINLVTGTFVKDQPNAPNMKILVMTEMSTRMVGCALVGTNADNTATWIRYWMNAFGLTTAGSAVLLRTDSETAVSALIRRANLGIRVVYDPKDTLAPPILKELEDGIPDEVEGEVDKAFEGKVSQGPTTDMSQVGPPAAWVREHGGTPGCPACGEKRGKANHNAACKRRYDKWLKDQRARLVGDGERVSGESEPGSGSGVAPKMSSEARSSEDAGVLEASAPLLKRPKTSDGSADEAPSAESKPEVIDVEMFEDPSVPYEQFQDEEMPPGYTEEEQPMEVEREVVERSEPMSVESEDVPDEPRRVARRLEQVRLNRGYIQGWIPQKA</sequence>
<dbReference type="Gene3D" id="4.10.60.10">
    <property type="entry name" value="Zinc finger, CCHC-type"/>
    <property type="match status" value="1"/>
</dbReference>
<dbReference type="Pfam" id="PF00098">
    <property type="entry name" value="zf-CCHC"/>
    <property type="match status" value="1"/>
</dbReference>
<feature type="compositionally biased region" description="Basic and acidic residues" evidence="2">
    <location>
        <begin position="969"/>
        <end position="979"/>
    </location>
</feature>
<reference evidence="4 5" key="1">
    <citation type="submission" date="2016-02" db="EMBL/GenBank/DDBJ databases">
        <title>Genome analysis of coral dinoflagellate symbionts highlights evolutionary adaptations to a symbiotic lifestyle.</title>
        <authorList>
            <person name="Aranda M."/>
            <person name="Li Y."/>
            <person name="Liew Y.J."/>
            <person name="Baumgarten S."/>
            <person name="Simakov O."/>
            <person name="Wilson M."/>
            <person name="Piel J."/>
            <person name="Ashoor H."/>
            <person name="Bougouffa S."/>
            <person name="Bajic V.B."/>
            <person name="Ryu T."/>
            <person name="Ravasi T."/>
            <person name="Bayer T."/>
            <person name="Micklem G."/>
            <person name="Kim H."/>
            <person name="Bhak J."/>
            <person name="Lajeunesse T.C."/>
            <person name="Voolstra C.R."/>
        </authorList>
    </citation>
    <scope>NUCLEOTIDE SEQUENCE [LARGE SCALE GENOMIC DNA]</scope>
    <source>
        <strain evidence="4 5">CCMP2467</strain>
    </source>
</reference>
<feature type="compositionally biased region" description="Basic and acidic residues" evidence="2">
    <location>
        <begin position="262"/>
        <end position="277"/>
    </location>
</feature>
<dbReference type="OrthoDB" id="440884at2759"/>
<dbReference type="InterPro" id="IPR001878">
    <property type="entry name" value="Znf_CCHC"/>
</dbReference>
<dbReference type="InterPro" id="IPR036875">
    <property type="entry name" value="Znf_CCHC_sf"/>
</dbReference>
<feature type="compositionally biased region" description="Basic and acidic residues" evidence="2">
    <location>
        <begin position="315"/>
        <end position="337"/>
    </location>
</feature>
<feature type="region of interest" description="Disordered" evidence="2">
    <location>
        <begin position="251"/>
        <end position="300"/>
    </location>
</feature>
<name>A0A1Q9CAJ0_SYMMI</name>
<evidence type="ECO:0000313" key="4">
    <source>
        <dbReference type="EMBL" id="OLP79928.1"/>
    </source>
</evidence>
<evidence type="ECO:0000313" key="5">
    <source>
        <dbReference type="Proteomes" id="UP000186817"/>
    </source>
</evidence>
<dbReference type="GO" id="GO:0003676">
    <property type="term" value="F:nucleic acid binding"/>
    <property type="evidence" value="ECO:0007669"/>
    <property type="project" value="InterPro"/>
</dbReference>
<evidence type="ECO:0000256" key="2">
    <source>
        <dbReference type="SAM" id="MobiDB-lite"/>
    </source>
</evidence>
<feature type="domain" description="CCHC-type" evidence="3">
    <location>
        <begin position="303"/>
        <end position="316"/>
    </location>
</feature>
<dbReference type="EMBL" id="LSRX01001434">
    <property type="protein sequence ID" value="OLP79928.1"/>
    <property type="molecule type" value="Genomic_DNA"/>
</dbReference>
<dbReference type="SMART" id="SM00343">
    <property type="entry name" value="ZnF_C2HC"/>
    <property type="match status" value="1"/>
</dbReference>
<comment type="caution">
    <text evidence="4">The sequence shown here is derived from an EMBL/GenBank/DDBJ whole genome shotgun (WGS) entry which is preliminary data.</text>
</comment>
<dbReference type="AlphaFoldDB" id="A0A1Q9CAJ0"/>
<keyword evidence="1" id="KW-0479">Metal-binding</keyword>
<dbReference type="PROSITE" id="PS50158">
    <property type="entry name" value="ZF_CCHC"/>
    <property type="match status" value="1"/>
</dbReference>
<feature type="compositionally biased region" description="Basic and acidic residues" evidence="2">
    <location>
        <begin position="871"/>
        <end position="880"/>
    </location>
</feature>
<dbReference type="GO" id="GO:0008270">
    <property type="term" value="F:zinc ion binding"/>
    <property type="evidence" value="ECO:0007669"/>
    <property type="project" value="UniProtKB-KW"/>
</dbReference>
<keyword evidence="1" id="KW-0863">Zinc-finger</keyword>
<evidence type="ECO:0000259" key="3">
    <source>
        <dbReference type="PROSITE" id="PS50158"/>
    </source>
</evidence>
<dbReference type="SUPFAM" id="SSF57756">
    <property type="entry name" value="Retrovirus zinc finger-like domains"/>
    <property type="match status" value="1"/>
</dbReference>
<organism evidence="4 5">
    <name type="scientific">Symbiodinium microadriaticum</name>
    <name type="common">Dinoflagellate</name>
    <name type="synonym">Zooxanthella microadriatica</name>
    <dbReference type="NCBI Taxonomy" id="2951"/>
    <lineage>
        <taxon>Eukaryota</taxon>
        <taxon>Sar</taxon>
        <taxon>Alveolata</taxon>
        <taxon>Dinophyceae</taxon>
        <taxon>Suessiales</taxon>
        <taxon>Symbiodiniaceae</taxon>
        <taxon>Symbiodinium</taxon>
    </lineage>
</organism>
<keyword evidence="5" id="KW-1185">Reference proteome</keyword>
<evidence type="ECO:0000256" key="1">
    <source>
        <dbReference type="PROSITE-ProRule" id="PRU00047"/>
    </source>
</evidence>